<sequence>MELEFDRSFEKALDKIKDKKLFEAIEFLILEYAEATTLKDLKNVRKIVGYSNYYRVKIGDYRMGIQFLKPNTIRFVTVLHRKDIYKKFP</sequence>
<dbReference type="InterPro" id="IPR052747">
    <property type="entry name" value="TA_system_RelE_toxin"/>
</dbReference>
<dbReference type="EMBL" id="CP069620">
    <property type="protein sequence ID" value="UZH56111.1"/>
    <property type="molecule type" value="Genomic_DNA"/>
</dbReference>
<protein>
    <submittedName>
        <fullName evidence="2">Type II toxin-antitoxin system RelE/ParE family toxin</fullName>
    </submittedName>
</protein>
<reference evidence="2" key="1">
    <citation type="submission" date="2021-02" db="EMBL/GenBank/DDBJ databases">
        <title>Salinimicrobium sp. nov. isolated from seawater in Tongyeong, Republic of Korea.</title>
        <authorList>
            <person name="Lee S.-J."/>
        </authorList>
    </citation>
    <scope>NUCLEOTIDE SEQUENCE</scope>
    <source>
        <strain evidence="2">HN-2-9-2</strain>
    </source>
</reference>
<evidence type="ECO:0000313" key="2">
    <source>
        <dbReference type="EMBL" id="UZH56111.1"/>
    </source>
</evidence>
<gene>
    <name evidence="2" type="ORF">JRG66_04390</name>
</gene>
<name>A0ABY6NTX9_9FLAO</name>
<keyword evidence="1" id="KW-1277">Toxin-antitoxin system</keyword>
<dbReference type="PANTHER" id="PTHR38813">
    <property type="match status" value="1"/>
</dbReference>
<dbReference type="InterPro" id="IPR007712">
    <property type="entry name" value="RelE/ParE_toxin"/>
</dbReference>
<proteinExistence type="predicted"/>
<dbReference type="SUPFAM" id="SSF143011">
    <property type="entry name" value="RelE-like"/>
    <property type="match status" value="1"/>
</dbReference>
<keyword evidence="3" id="KW-1185">Reference proteome</keyword>
<evidence type="ECO:0000256" key="1">
    <source>
        <dbReference type="ARBA" id="ARBA00022649"/>
    </source>
</evidence>
<accession>A0ABY6NTX9</accession>
<dbReference type="Proteomes" id="UP001163981">
    <property type="component" value="Chromosome"/>
</dbReference>
<dbReference type="PANTHER" id="PTHR38813:SF1">
    <property type="entry name" value="TOXIN RELE1-RELATED"/>
    <property type="match status" value="1"/>
</dbReference>
<dbReference type="RefSeq" id="WP_265164547.1">
    <property type="nucleotide sequence ID" value="NZ_CP069620.1"/>
</dbReference>
<dbReference type="Pfam" id="PF05016">
    <property type="entry name" value="ParE_toxin"/>
    <property type="match status" value="1"/>
</dbReference>
<dbReference type="Gene3D" id="3.30.2310.20">
    <property type="entry name" value="RelE-like"/>
    <property type="match status" value="1"/>
</dbReference>
<dbReference type="InterPro" id="IPR035093">
    <property type="entry name" value="RelE/ParE_toxin_dom_sf"/>
</dbReference>
<organism evidence="2 3">
    <name type="scientific">Salinimicrobium tongyeongense</name>
    <dbReference type="NCBI Taxonomy" id="2809707"/>
    <lineage>
        <taxon>Bacteria</taxon>
        <taxon>Pseudomonadati</taxon>
        <taxon>Bacteroidota</taxon>
        <taxon>Flavobacteriia</taxon>
        <taxon>Flavobacteriales</taxon>
        <taxon>Flavobacteriaceae</taxon>
        <taxon>Salinimicrobium</taxon>
    </lineage>
</organism>
<evidence type="ECO:0000313" key="3">
    <source>
        <dbReference type="Proteomes" id="UP001163981"/>
    </source>
</evidence>